<dbReference type="RefSeq" id="XP_068369893.1">
    <property type="nucleotide sequence ID" value="XM_068513879.1"/>
</dbReference>
<evidence type="ECO:0000256" key="1">
    <source>
        <dbReference type="SAM" id="Coils"/>
    </source>
</evidence>
<evidence type="ECO:0000313" key="3">
    <source>
        <dbReference type="EMBL" id="OHT16757.1"/>
    </source>
</evidence>
<feature type="compositionally biased region" description="Polar residues" evidence="2">
    <location>
        <begin position="361"/>
        <end position="373"/>
    </location>
</feature>
<feature type="region of interest" description="Disordered" evidence="2">
    <location>
        <begin position="355"/>
        <end position="379"/>
    </location>
</feature>
<keyword evidence="4" id="KW-1185">Reference proteome</keyword>
<feature type="coiled-coil region" evidence="1">
    <location>
        <begin position="51"/>
        <end position="85"/>
    </location>
</feature>
<sequence>MSFEIDDSSDDFLGTSFKPRQYSMSTDPDDAEIEHLQNQIDEMNNFLISVKSHAEDRQLRYEKTIEKLQQSIQEVQEKCEFDLENQIARQNAEVAQALADQEAEIEELILGTHYMNKDTNNWRNISEDLNYLSDKIEEFDIKKSIAGIKDQGQEIEFLRSTQIEDAKTKRQAILKSQERQIKALQDEIERYQSASRQDDQHFQMVTADCSFAQEKRERTHKIIVEKMNYEANQRAEIFGTHLRVLQRQVDRERSKTDTDTKALRDTEESLVQMKRKTSQHCLQQFNEATNDINRIQKLLEKHAESEESHSQMTLNSRSKTTNLQRQNVMLKRKIEQMADEIAAMEASIQRGCAELKRGQTPKKTSTASGSLKSSHGLFY</sequence>
<dbReference type="AlphaFoldDB" id="A0A1J4L499"/>
<gene>
    <name evidence="3" type="ORF">TRFO_41610</name>
</gene>
<evidence type="ECO:0000256" key="2">
    <source>
        <dbReference type="SAM" id="MobiDB-lite"/>
    </source>
</evidence>
<organism evidence="3 4">
    <name type="scientific">Tritrichomonas foetus</name>
    <dbReference type="NCBI Taxonomy" id="1144522"/>
    <lineage>
        <taxon>Eukaryota</taxon>
        <taxon>Metamonada</taxon>
        <taxon>Parabasalia</taxon>
        <taxon>Tritrichomonadida</taxon>
        <taxon>Tritrichomonadidae</taxon>
        <taxon>Tritrichomonas</taxon>
    </lineage>
</organism>
<evidence type="ECO:0000313" key="4">
    <source>
        <dbReference type="Proteomes" id="UP000179807"/>
    </source>
</evidence>
<protein>
    <submittedName>
        <fullName evidence="3">Uncharacterized protein</fullName>
    </submittedName>
</protein>
<name>A0A1J4L499_9EUKA</name>
<comment type="caution">
    <text evidence="3">The sequence shown here is derived from an EMBL/GenBank/DDBJ whole genome shotgun (WGS) entry which is preliminary data.</text>
</comment>
<keyword evidence="1" id="KW-0175">Coiled coil</keyword>
<dbReference type="VEuPathDB" id="TrichDB:TRFO_41610"/>
<reference evidence="3" key="1">
    <citation type="submission" date="2016-10" db="EMBL/GenBank/DDBJ databases">
        <authorList>
            <person name="Benchimol M."/>
            <person name="Almeida L.G."/>
            <person name="Vasconcelos A.T."/>
            <person name="Perreira-Neves A."/>
            <person name="Rosa I.A."/>
            <person name="Tasca T."/>
            <person name="Bogo M.R."/>
            <person name="de Souza W."/>
        </authorList>
    </citation>
    <scope>NUCLEOTIDE SEQUENCE [LARGE SCALE GENOMIC DNA]</scope>
    <source>
        <strain evidence="3">K</strain>
    </source>
</reference>
<feature type="compositionally biased region" description="Acidic residues" evidence="2">
    <location>
        <begin position="1"/>
        <end position="10"/>
    </location>
</feature>
<dbReference type="EMBL" id="MLAK01000076">
    <property type="protein sequence ID" value="OHT16757.1"/>
    <property type="molecule type" value="Genomic_DNA"/>
</dbReference>
<accession>A0A1J4L499</accession>
<feature type="coiled-coil region" evidence="1">
    <location>
        <begin position="285"/>
        <end position="347"/>
    </location>
</feature>
<feature type="coiled-coil region" evidence="1">
    <location>
        <begin position="167"/>
        <end position="194"/>
    </location>
</feature>
<feature type="region of interest" description="Disordered" evidence="2">
    <location>
        <begin position="1"/>
        <end position="27"/>
    </location>
</feature>
<proteinExistence type="predicted"/>
<dbReference type="GeneID" id="94848583"/>
<dbReference type="Proteomes" id="UP000179807">
    <property type="component" value="Unassembled WGS sequence"/>
</dbReference>